<dbReference type="RefSeq" id="XP_002782963.1">
    <property type="nucleotide sequence ID" value="XM_002782917.1"/>
</dbReference>
<dbReference type="EMBL" id="GG673921">
    <property type="protein sequence ID" value="EER14759.1"/>
    <property type="molecule type" value="Genomic_DNA"/>
</dbReference>
<feature type="domain" description="URB1 C-terminal" evidence="2">
    <location>
        <begin position="1204"/>
        <end position="1396"/>
    </location>
</feature>
<keyword evidence="4" id="KW-1185">Reference proteome</keyword>
<evidence type="ECO:0000259" key="2">
    <source>
        <dbReference type="Pfam" id="PF16201"/>
    </source>
</evidence>
<dbReference type="GO" id="GO:0000466">
    <property type="term" value="P:maturation of 5.8S rRNA from tricistronic rRNA transcript (SSU-rRNA, 5.8S rRNA, LSU-rRNA)"/>
    <property type="evidence" value="ECO:0007669"/>
    <property type="project" value="TreeGrafter"/>
</dbReference>
<accession>C5KL86</accession>
<evidence type="ECO:0000256" key="1">
    <source>
        <dbReference type="SAM" id="MobiDB-lite"/>
    </source>
</evidence>
<organism evidence="4">
    <name type="scientific">Perkinsus marinus (strain ATCC 50983 / TXsc)</name>
    <dbReference type="NCBI Taxonomy" id="423536"/>
    <lineage>
        <taxon>Eukaryota</taxon>
        <taxon>Sar</taxon>
        <taxon>Alveolata</taxon>
        <taxon>Perkinsozoa</taxon>
        <taxon>Perkinsea</taxon>
        <taxon>Perkinsida</taxon>
        <taxon>Perkinsidae</taxon>
        <taxon>Perkinsus</taxon>
    </lineage>
</organism>
<name>C5KL86_PERM5</name>
<dbReference type="Pfam" id="PF16201">
    <property type="entry name" value="NopRA1"/>
    <property type="match status" value="1"/>
</dbReference>
<dbReference type="InterPro" id="IPR032436">
    <property type="entry name" value="URB1_C"/>
</dbReference>
<dbReference type="GO" id="GO:0000463">
    <property type="term" value="P:maturation of LSU-rRNA from tricistronic rRNA transcript (SSU-rRNA, 5.8S rRNA, LSU-rRNA)"/>
    <property type="evidence" value="ECO:0007669"/>
    <property type="project" value="TreeGrafter"/>
</dbReference>
<feature type="compositionally biased region" description="Basic and acidic residues" evidence="1">
    <location>
        <begin position="320"/>
        <end position="329"/>
    </location>
</feature>
<reference evidence="3 4" key="1">
    <citation type="submission" date="2008-07" db="EMBL/GenBank/DDBJ databases">
        <authorList>
            <person name="El-Sayed N."/>
            <person name="Caler E."/>
            <person name="Inman J."/>
            <person name="Amedeo P."/>
            <person name="Hass B."/>
            <person name="Wortman J."/>
        </authorList>
    </citation>
    <scope>NUCLEOTIDE SEQUENCE [LARGE SCALE GENOMIC DNA]</scope>
    <source>
        <strain evidence="4">ATCC 50983 / TXsc</strain>
    </source>
</reference>
<dbReference type="InParanoid" id="C5KL86"/>
<dbReference type="GO" id="GO:0005730">
    <property type="term" value="C:nucleolus"/>
    <property type="evidence" value="ECO:0007669"/>
    <property type="project" value="TreeGrafter"/>
</dbReference>
<evidence type="ECO:0000313" key="3">
    <source>
        <dbReference type="EMBL" id="EER14759.1"/>
    </source>
</evidence>
<proteinExistence type="predicted"/>
<feature type="region of interest" description="Disordered" evidence="1">
    <location>
        <begin position="312"/>
        <end position="335"/>
    </location>
</feature>
<dbReference type="OrthoDB" id="72892at2759"/>
<dbReference type="Proteomes" id="UP000007800">
    <property type="component" value="Unassembled WGS sequence"/>
</dbReference>
<feature type="region of interest" description="Disordered" evidence="1">
    <location>
        <begin position="760"/>
        <end position="779"/>
    </location>
</feature>
<feature type="compositionally biased region" description="Low complexity" evidence="1">
    <location>
        <begin position="768"/>
        <end position="778"/>
    </location>
</feature>
<dbReference type="InterPro" id="IPR039844">
    <property type="entry name" value="URB1"/>
</dbReference>
<evidence type="ECO:0000313" key="4">
    <source>
        <dbReference type="Proteomes" id="UP000007800"/>
    </source>
</evidence>
<sequence>MSSSKAEATLCLVKLISPSRAFEMATLELKSSADGPVGRAVGVEEAAAWALSHMNDGDAGPAQDSALTASAAAMGTQQKQVHRFIAELQGTEEEACAALKTAVYRCRQGDYAALTRYIALSPVCEELFALAERKKQSDGRTIGTTTLFLVELLGWTLLACVDNRFPSSSATGNAVCRGVLSSSTMFASRCLFSVLNTSRDWALIGALRLLRGLFSFSPRVALQASTAVATWTVTRDSKGTAANDTVEHGWKALSRLLGRRRVTAEGDTVREQGLLLTVAILKAAETNKDLAAQLVLHPMWRPFLSRALAGSGNEGCVVPQRRDQEESGSRDSGAALERMRQAEVAVLEALGRFLANSKVSFPQDFNLKNGRIVQSRKSRLFTDQEFFLPRLSRVVVEATEESVMDAAEALWTAIATNHALWEGDMEGLGAALAAMKPPCDSQTNILVGALSSHKSAVLWHTIADKCSLALAPSPSLRWLAAVSSAVELLDDPTPCGPPYLPACLNRSELTAGLLFSGEGKVLVRSATLGLVSAALKRLTRNHVKDNTALNVVAGHLPDMQSILNAKPGTTSTSAPYYLAWSQCICAYQTALPGRFLQCKFDWGRALMECREPVQRAVLLPMTVRVLAGFPLGKSKLSWMRHLVDTAAEEEFCQSLFDTGHFTTYEEARLWGTLPSREEKLWVVAVLQELAQHPLLPVGTWVSDFVKQALTGRPQPPGHSCCVTDVVLRLARSSDASVEDWEHLVGKCDNQSDLLKELRLSQSPKEDSPTTGSSSEGGPLATLLARPLNHQLDLTPAAKTPTLVAAVVDELAYEGQFKAALEVLLTSVPASREEVPGLDRVLSKNASLLAAIASIASDTFRHSLLWLLTPRVLVQVCQYRQEIAVETADYLQHKPRKLRRKWGDRRFQRCVLAACCALVVHDKPERASLLAEEFGPVSAELDKIPQGVLPQLPQGLLDLSSLDTATVLSKGDATLNQWWVDMGRLDLLDEALDEDTLQSVLKTTTVPEAVLDEFVKSDRVSASTVVAVASQLARQEAVKDSVSQHWYEKVIPSLSDETLRDEASVLLAVPYTPCEEYSHLLQRLVSLWGMSRSDNDEALLKVILEMACLHELSRKAEYRPDSRIPRAIAKECHRLPVPDILLDNNLSIASSVRSESLDIDAFTVFTAGRLRRAEATTTDEDWQNYTPAAELDSLVTEICSGGRALGALVLATSSRDKIVRDLSRGSLGRVVGCLELKVQGRDQSGIRLGFRDAHEVLFLLHAFLNALPESTDEPSPSVLAHAVAQMAAVVVRPESPEYEEVCHGILARPSLDTADIPLWFDLFYSKSVSNCTHHRRWILQVLSTATHPDYITPDTVTGPLGKRRVPEALMALTADVTQTDVQLECHALDILLNITTFYSSRPGALVKFVKNHAVVEWCYNLLRDKAHVSNVRSRALKIADILLSRLPIHPTLVGLLDLYFGLGDAQSLRALASTTLPRYIRWAPSSLMRKLEGVELSPTCVLRILSQRPSDECLLSTAVASMKSLPAITPPDIVKDLEAALLSVSEYCPPQAIAFARMASRCTGLTWKSRIAIISILLHGNRKALMKLPCEALEAMSRLPAVEDLSAWSDDVPDEIVEDSETLLRMTMCCV</sequence>
<dbReference type="PANTHER" id="PTHR13500:SF0">
    <property type="entry name" value="NUCLEOLAR PRE-RIBOSOMAL-ASSOCIATED PROTEIN 1"/>
    <property type="match status" value="1"/>
</dbReference>
<gene>
    <name evidence="3" type="ORF">Pmar_PMAR015291</name>
</gene>
<protein>
    <recommendedName>
        <fullName evidence="2">URB1 C-terminal domain-containing protein</fullName>
    </recommendedName>
</protein>
<dbReference type="GeneID" id="9045946"/>
<dbReference type="PANTHER" id="PTHR13500">
    <property type="entry name" value="NUCLEOLAR PRERIBOSOMAL-ASSOCIATED PROTEIN 1"/>
    <property type="match status" value="1"/>
</dbReference>